<dbReference type="EC" id="3.-.-.-" evidence="3"/>
<dbReference type="PANTHER" id="PTHR43283">
    <property type="entry name" value="BETA-LACTAMASE-RELATED"/>
    <property type="match status" value="1"/>
</dbReference>
<evidence type="ECO:0000256" key="1">
    <source>
        <dbReference type="ARBA" id="ARBA00022801"/>
    </source>
</evidence>
<sequence length="459" mass="52293">MKTAIYILLSLFLVTLRGQEDSSVDTIQIPEDALISVHPADMGLDPSSLHTKVDSIITKGIKEEAFPGAVVLVAVKGKIIFEEAYGYHTYDSIQRTAADDIFDLASVTKIAGPLPAIMKLVGEGKLDLDAPFSTYWKRWQNRKDKKNITLREILAHQAGLEPYIIFLNEVLKKNGKPKRRFVRAEPNNRFQYRAYDGLYVKDRFDRKMYRMIDRSKVAQEKKYRYSGLTFLVFPELIEQMTGDSYEYYLQKNFYLPIGAPTLGFRPSTKGFSNKIVPTEEDSIFRHTLTQGWVHDENASLLGGVSGNAGLFSTARDLAKMMQMYLQYGIYNGKRYLSGDTVREFIKVQYPENDNRRGLGFDKPLLGNDTLALEDAYPAPEVSPKSFGHSGFTGTFVWADPKNQMVYIFLSNRVYPSRDHRNLYELHIRSAVQQVFYQALERKITQAPAYGSETISPGRQ</sequence>
<dbReference type="PANTHER" id="PTHR43283:SF11">
    <property type="entry name" value="BETA-LACTAMASE-RELATED DOMAIN-CONTAINING PROTEIN"/>
    <property type="match status" value="1"/>
</dbReference>
<dbReference type="InterPro" id="IPR001466">
    <property type="entry name" value="Beta-lactam-related"/>
</dbReference>
<dbReference type="InterPro" id="IPR050789">
    <property type="entry name" value="Diverse_Enzym_Activities"/>
</dbReference>
<gene>
    <name evidence="3" type="ORF">RQM65_10460</name>
</gene>
<feature type="domain" description="Beta-lactamase-related" evidence="2">
    <location>
        <begin position="53"/>
        <end position="422"/>
    </location>
</feature>
<keyword evidence="1 3" id="KW-0378">Hydrolase</keyword>
<dbReference type="SUPFAM" id="SSF56601">
    <property type="entry name" value="beta-lactamase/transpeptidase-like"/>
    <property type="match status" value="1"/>
</dbReference>
<dbReference type="Proteomes" id="UP001250656">
    <property type="component" value="Unassembled WGS sequence"/>
</dbReference>
<organism evidence="3 4">
    <name type="scientific">Pricia mediterranea</name>
    <dbReference type="NCBI Taxonomy" id="3076079"/>
    <lineage>
        <taxon>Bacteria</taxon>
        <taxon>Pseudomonadati</taxon>
        <taxon>Bacteroidota</taxon>
        <taxon>Flavobacteriia</taxon>
        <taxon>Flavobacteriales</taxon>
        <taxon>Flavobacteriaceae</taxon>
        <taxon>Pricia</taxon>
    </lineage>
</organism>
<dbReference type="RefSeq" id="WP_314014794.1">
    <property type="nucleotide sequence ID" value="NZ_JAVTTP010000001.1"/>
</dbReference>
<evidence type="ECO:0000259" key="2">
    <source>
        <dbReference type="Pfam" id="PF00144"/>
    </source>
</evidence>
<reference evidence="3 4" key="1">
    <citation type="submission" date="2023-09" db="EMBL/GenBank/DDBJ databases">
        <title>Novel taxa isolated from Blanes Bay.</title>
        <authorList>
            <person name="Rey-Velasco X."/>
            <person name="Lucena T."/>
        </authorList>
    </citation>
    <scope>NUCLEOTIDE SEQUENCE [LARGE SCALE GENOMIC DNA]</scope>
    <source>
        <strain evidence="3 4">S334</strain>
    </source>
</reference>
<dbReference type="InterPro" id="IPR012338">
    <property type="entry name" value="Beta-lactam/transpept-like"/>
</dbReference>
<accession>A0ABU3L5S8</accession>
<name>A0ABU3L5S8_9FLAO</name>
<proteinExistence type="predicted"/>
<dbReference type="EMBL" id="JAVTTP010000001">
    <property type="protein sequence ID" value="MDT7829086.1"/>
    <property type="molecule type" value="Genomic_DNA"/>
</dbReference>
<evidence type="ECO:0000313" key="4">
    <source>
        <dbReference type="Proteomes" id="UP001250656"/>
    </source>
</evidence>
<dbReference type="GO" id="GO:0016787">
    <property type="term" value="F:hydrolase activity"/>
    <property type="evidence" value="ECO:0007669"/>
    <property type="project" value="UniProtKB-KW"/>
</dbReference>
<evidence type="ECO:0000313" key="3">
    <source>
        <dbReference type="EMBL" id="MDT7829086.1"/>
    </source>
</evidence>
<protein>
    <submittedName>
        <fullName evidence="3">Serine hydrolase</fullName>
        <ecNumber evidence="3">3.-.-.-</ecNumber>
    </submittedName>
</protein>
<dbReference type="Pfam" id="PF00144">
    <property type="entry name" value="Beta-lactamase"/>
    <property type="match status" value="1"/>
</dbReference>
<comment type="caution">
    <text evidence="3">The sequence shown here is derived from an EMBL/GenBank/DDBJ whole genome shotgun (WGS) entry which is preliminary data.</text>
</comment>
<keyword evidence="4" id="KW-1185">Reference proteome</keyword>
<dbReference type="Gene3D" id="3.40.710.10">
    <property type="entry name" value="DD-peptidase/beta-lactamase superfamily"/>
    <property type="match status" value="1"/>
</dbReference>